<comment type="subcellular location">
    <subcellularLocation>
        <location evidence="13">Cytoplasm</location>
    </subcellularLocation>
</comment>
<evidence type="ECO:0000256" key="17">
    <source>
        <dbReference type="RuleBase" id="RU000437"/>
    </source>
</evidence>
<comment type="function">
    <text evidence="13">Catalyzes the reduction of the glycolytic intermediate dihydroxyacetone phosphate (DHAP) to sn-glycerol 3-phosphate (G3P), the key precursor for phospholipid synthesis.</text>
</comment>
<dbReference type="PIRSF" id="PIRSF000114">
    <property type="entry name" value="Glycerol-3-P_dh"/>
    <property type="match status" value="1"/>
</dbReference>
<dbReference type="GO" id="GO:0005829">
    <property type="term" value="C:cytosol"/>
    <property type="evidence" value="ECO:0007669"/>
    <property type="project" value="TreeGrafter"/>
</dbReference>
<feature type="binding site" evidence="16">
    <location>
        <position position="140"/>
    </location>
    <ligand>
        <name>NAD(+)</name>
        <dbReference type="ChEBI" id="CHEBI:57540"/>
    </ligand>
</feature>
<keyword evidence="7 13" id="KW-0594">Phospholipid biosynthesis</keyword>
<evidence type="ECO:0000256" key="6">
    <source>
        <dbReference type="ARBA" id="ARBA00023098"/>
    </source>
</evidence>
<accession>A0A0S7Y3B8</accession>
<evidence type="ECO:0000256" key="10">
    <source>
        <dbReference type="ARBA" id="ARBA00066687"/>
    </source>
</evidence>
<dbReference type="GO" id="GO:0046167">
    <property type="term" value="P:glycerol-3-phosphate biosynthetic process"/>
    <property type="evidence" value="ECO:0007669"/>
    <property type="project" value="UniProtKB-UniRule"/>
</dbReference>
<keyword evidence="2 13" id="KW-0444">Lipid biosynthesis</keyword>
<feature type="binding site" evidence="16">
    <location>
        <position position="82"/>
    </location>
    <ligand>
        <name>NAD(+)</name>
        <dbReference type="ChEBI" id="CHEBI:57540"/>
    </ligand>
</feature>
<dbReference type="Gene3D" id="3.40.50.720">
    <property type="entry name" value="NAD(P)-binding Rossmann-like Domain"/>
    <property type="match status" value="1"/>
</dbReference>
<dbReference type="FunFam" id="1.10.1040.10:FF:000001">
    <property type="entry name" value="Glycerol-3-phosphate dehydrogenase [NAD(P)+]"/>
    <property type="match status" value="1"/>
</dbReference>
<dbReference type="GO" id="GO:0141153">
    <property type="term" value="F:glycerol-3-phosphate dehydrogenase (NADP+) activity"/>
    <property type="evidence" value="ECO:0007669"/>
    <property type="project" value="RHEA"/>
</dbReference>
<feature type="domain" description="Glycerol-3-phosphate dehydrogenase NAD-dependent N-terminal" evidence="18">
    <location>
        <begin position="3"/>
        <end position="160"/>
    </location>
</feature>
<keyword evidence="3 13" id="KW-0521">NADP</keyword>
<gene>
    <name evidence="13" type="primary">gpsA</name>
    <name evidence="20" type="ORF">AMJ44_04985</name>
</gene>
<comment type="similarity">
    <text evidence="1 13 17">Belongs to the NAD-dependent glycerol-3-phosphate dehydrogenase family.</text>
</comment>
<dbReference type="UniPathway" id="UPA00940"/>
<protein>
    <recommendedName>
        <fullName evidence="11 13">Glycerol-3-phosphate dehydrogenase [NAD(P)+]</fullName>
        <ecNumber evidence="10 13">1.1.1.94</ecNumber>
    </recommendedName>
    <alternativeName>
        <fullName evidence="13">NAD(P)(+)-dependent glycerol-3-phosphate dehydrogenase</fullName>
    </alternativeName>
    <alternativeName>
        <fullName evidence="12 13">NAD(P)H-dependent dihydroxyacetone-phosphate reductase</fullName>
    </alternativeName>
</protein>
<dbReference type="AlphaFoldDB" id="A0A0S7Y3B8"/>
<dbReference type="GO" id="GO:0006650">
    <property type="term" value="P:glycerophospholipid metabolic process"/>
    <property type="evidence" value="ECO:0007669"/>
    <property type="project" value="UniProtKB-UniRule"/>
</dbReference>
<feature type="binding site" evidence="13">
    <location>
        <position position="31"/>
    </location>
    <ligand>
        <name>NADPH</name>
        <dbReference type="ChEBI" id="CHEBI:57783"/>
    </ligand>
</feature>
<evidence type="ECO:0000259" key="18">
    <source>
        <dbReference type="Pfam" id="PF01210"/>
    </source>
</evidence>
<dbReference type="NCBIfam" id="NF000940">
    <property type="entry name" value="PRK00094.1-2"/>
    <property type="match status" value="1"/>
</dbReference>
<dbReference type="InterPro" id="IPR036291">
    <property type="entry name" value="NAD(P)-bd_dom_sf"/>
</dbReference>
<comment type="catalytic activity">
    <reaction evidence="9">
        <text>sn-glycerol 3-phosphate + NADP(+) = dihydroxyacetone phosphate + NADPH + H(+)</text>
        <dbReference type="Rhea" id="RHEA:11096"/>
        <dbReference type="ChEBI" id="CHEBI:15378"/>
        <dbReference type="ChEBI" id="CHEBI:57597"/>
        <dbReference type="ChEBI" id="CHEBI:57642"/>
        <dbReference type="ChEBI" id="CHEBI:57783"/>
        <dbReference type="ChEBI" id="CHEBI:58349"/>
        <dbReference type="EC" id="1.1.1.94"/>
    </reaction>
    <physiologicalReaction direction="right-to-left" evidence="9">
        <dbReference type="Rhea" id="RHEA:11098"/>
    </physiologicalReaction>
</comment>
<feature type="binding site" evidence="16">
    <location>
        <position position="255"/>
    </location>
    <ligand>
        <name>NAD(+)</name>
        <dbReference type="ChEBI" id="CHEBI:57540"/>
    </ligand>
</feature>
<dbReference type="Pfam" id="PF07479">
    <property type="entry name" value="NAD_Gly3P_dh_C"/>
    <property type="match status" value="1"/>
</dbReference>
<dbReference type="InterPro" id="IPR008927">
    <property type="entry name" value="6-PGluconate_DH-like_C_sf"/>
</dbReference>
<feature type="binding site" evidence="13">
    <location>
        <position position="11"/>
    </location>
    <ligand>
        <name>NADPH</name>
        <dbReference type="ChEBI" id="CHEBI:57783"/>
    </ligand>
</feature>
<evidence type="ECO:0000256" key="3">
    <source>
        <dbReference type="ARBA" id="ARBA00022857"/>
    </source>
</evidence>
<evidence type="ECO:0000256" key="13">
    <source>
        <dbReference type="HAMAP-Rule" id="MF_00394"/>
    </source>
</evidence>
<keyword evidence="13" id="KW-0547">Nucleotide-binding</keyword>
<comment type="catalytic activity">
    <reaction evidence="13">
        <text>sn-glycerol 3-phosphate + NAD(+) = dihydroxyacetone phosphate + NADH + H(+)</text>
        <dbReference type="Rhea" id="RHEA:11092"/>
        <dbReference type="ChEBI" id="CHEBI:15378"/>
        <dbReference type="ChEBI" id="CHEBI:57540"/>
        <dbReference type="ChEBI" id="CHEBI:57597"/>
        <dbReference type="ChEBI" id="CHEBI:57642"/>
        <dbReference type="ChEBI" id="CHEBI:57945"/>
        <dbReference type="EC" id="1.1.1.94"/>
    </reaction>
</comment>
<keyword evidence="5 13" id="KW-0520">NAD</keyword>
<feature type="binding site" evidence="13">
    <location>
        <position position="256"/>
    </location>
    <ligand>
        <name>sn-glycerol 3-phosphate</name>
        <dbReference type="ChEBI" id="CHEBI:57597"/>
    </ligand>
</feature>
<dbReference type="InterPro" id="IPR011128">
    <property type="entry name" value="G3P_DH_NAD-dep_N"/>
</dbReference>
<comment type="caution">
    <text evidence="13">Lacks conserved residue(s) required for the propagation of feature annotation.</text>
</comment>
<dbReference type="PROSITE" id="PS00957">
    <property type="entry name" value="NAD_G3PDH"/>
    <property type="match status" value="1"/>
</dbReference>
<feature type="binding site" evidence="15">
    <location>
        <position position="105"/>
    </location>
    <ligand>
        <name>substrate</name>
    </ligand>
</feature>
<dbReference type="PATRIC" id="fig|1703775.3.peg.1736"/>
<evidence type="ECO:0000256" key="12">
    <source>
        <dbReference type="ARBA" id="ARBA00080511"/>
    </source>
</evidence>
<feature type="domain" description="Glycerol-3-phosphate dehydrogenase NAD-dependent C-terminal" evidence="19">
    <location>
        <begin position="180"/>
        <end position="320"/>
    </location>
</feature>
<dbReference type="GO" id="GO:0005975">
    <property type="term" value="P:carbohydrate metabolic process"/>
    <property type="evidence" value="ECO:0007669"/>
    <property type="project" value="InterPro"/>
</dbReference>
<dbReference type="NCBIfam" id="NF000942">
    <property type="entry name" value="PRK00094.1-4"/>
    <property type="match status" value="1"/>
</dbReference>
<feature type="binding site" evidence="13">
    <location>
        <position position="136"/>
    </location>
    <ligand>
        <name>sn-glycerol 3-phosphate</name>
        <dbReference type="ChEBI" id="CHEBI:57597"/>
    </ligand>
</feature>
<keyword evidence="8 13" id="KW-1208">Phospholipid metabolism</keyword>
<dbReference type="PRINTS" id="PR00077">
    <property type="entry name" value="GPDHDRGNASE"/>
</dbReference>
<dbReference type="EC" id="1.1.1.94" evidence="10 13"/>
<comment type="pathway">
    <text evidence="13">Membrane lipid metabolism; glycerophospholipid metabolism.</text>
</comment>
<dbReference type="GO" id="GO:0008654">
    <property type="term" value="P:phospholipid biosynthetic process"/>
    <property type="evidence" value="ECO:0007669"/>
    <property type="project" value="UniProtKB-KW"/>
</dbReference>
<dbReference type="InterPro" id="IPR006109">
    <property type="entry name" value="G3P_DH_NAD-dep_C"/>
</dbReference>
<evidence type="ECO:0000256" key="15">
    <source>
        <dbReference type="PIRSR" id="PIRSR000114-2"/>
    </source>
</evidence>
<evidence type="ECO:0000256" key="4">
    <source>
        <dbReference type="ARBA" id="ARBA00023002"/>
    </source>
</evidence>
<evidence type="ECO:0000256" key="11">
    <source>
        <dbReference type="ARBA" id="ARBA00069372"/>
    </source>
</evidence>
<evidence type="ECO:0000256" key="14">
    <source>
        <dbReference type="PIRSR" id="PIRSR000114-1"/>
    </source>
</evidence>
<dbReference type="FunFam" id="3.40.50.720:FF:000019">
    <property type="entry name" value="Glycerol-3-phosphate dehydrogenase [NAD(P)+]"/>
    <property type="match status" value="1"/>
</dbReference>
<evidence type="ECO:0000256" key="2">
    <source>
        <dbReference type="ARBA" id="ARBA00022516"/>
    </source>
</evidence>
<dbReference type="Pfam" id="PF01210">
    <property type="entry name" value="NAD_Gly3P_dh_N"/>
    <property type="match status" value="1"/>
</dbReference>
<keyword evidence="6 13" id="KW-0443">Lipid metabolism</keyword>
<feature type="binding site" evidence="13">
    <location>
        <position position="255"/>
    </location>
    <ligand>
        <name>sn-glycerol 3-phosphate</name>
        <dbReference type="ChEBI" id="CHEBI:57597"/>
    </ligand>
</feature>
<sequence length="333" mass="36752">MKASVIGGGSWGSAFSIYLGRTEIENKLWIREEDVYEETKQYRENRTFLPGFIFPPNVSFFNDMKEAVASSEIIFIAVPSQFCRRIYEQIAPNLSSDHIIVSLTKGIEEDSLKRMSVVMDEVFSPFFSPRIAVLSGPSFAREVVESHPTAVVLASRDSDLAQKIQHFISSLTFRIYTSEDVSGVELAGALKNVIAIAAGISDALQFGCNSIAALVTRGIAEMTRLGIKLGSRIETFAGLAGIGDLVLTCTGKLSRNHYVGYELGKGKSLPEIISGMKMIAEGVPTTLSVHKLAKREKVEMPISEQIYHVLYKNKDPRAALQDLMSRKLKDEYA</sequence>
<evidence type="ECO:0000256" key="8">
    <source>
        <dbReference type="ARBA" id="ARBA00023264"/>
    </source>
</evidence>
<feature type="binding site" evidence="13">
    <location>
        <position position="281"/>
    </location>
    <ligand>
        <name>NADPH</name>
        <dbReference type="ChEBI" id="CHEBI:57783"/>
    </ligand>
</feature>
<name>A0A0S7Y3B8_UNCSA</name>
<keyword evidence="13" id="KW-0963">Cytoplasm</keyword>
<feature type="active site" description="Proton acceptor" evidence="13 14">
    <location>
        <position position="191"/>
    </location>
</feature>
<feature type="binding site" evidence="15">
    <location>
        <begin position="255"/>
        <end position="256"/>
    </location>
    <ligand>
        <name>substrate</name>
    </ligand>
</feature>
<dbReference type="Proteomes" id="UP000051861">
    <property type="component" value="Unassembled WGS sequence"/>
</dbReference>
<evidence type="ECO:0000256" key="7">
    <source>
        <dbReference type="ARBA" id="ARBA00023209"/>
    </source>
</evidence>
<feature type="binding site" evidence="13">
    <location>
        <position position="105"/>
    </location>
    <ligand>
        <name>NADPH</name>
        <dbReference type="ChEBI" id="CHEBI:57783"/>
    </ligand>
</feature>
<feature type="binding site" evidence="13">
    <location>
        <position position="105"/>
    </location>
    <ligand>
        <name>sn-glycerol 3-phosphate</name>
        <dbReference type="ChEBI" id="CHEBI:57597"/>
    </ligand>
</feature>
<dbReference type="HAMAP" id="MF_00394">
    <property type="entry name" value="NAD_Glyc3P_dehydrog"/>
    <property type="match status" value="1"/>
</dbReference>
<dbReference type="InterPro" id="IPR006168">
    <property type="entry name" value="G3P_DH_NAD-dep"/>
</dbReference>
<evidence type="ECO:0000256" key="16">
    <source>
        <dbReference type="PIRSR" id="PIRSR000114-3"/>
    </source>
</evidence>
<dbReference type="SUPFAM" id="SSF51735">
    <property type="entry name" value="NAD(P)-binding Rossmann-fold domains"/>
    <property type="match status" value="1"/>
</dbReference>
<dbReference type="Gene3D" id="1.10.1040.10">
    <property type="entry name" value="N-(1-d-carboxylethyl)-l-norvaline Dehydrogenase, domain 2"/>
    <property type="match status" value="1"/>
</dbReference>
<evidence type="ECO:0000256" key="5">
    <source>
        <dbReference type="ARBA" id="ARBA00023027"/>
    </source>
</evidence>
<dbReference type="PANTHER" id="PTHR11728">
    <property type="entry name" value="GLYCEROL-3-PHOSPHATE DEHYDROGENASE"/>
    <property type="match status" value="1"/>
</dbReference>
<dbReference type="EMBL" id="LIZX01000035">
    <property type="protein sequence ID" value="KPJ68959.1"/>
    <property type="molecule type" value="Genomic_DNA"/>
</dbReference>
<reference evidence="20 21" key="1">
    <citation type="journal article" date="2015" name="Microbiome">
        <title>Genomic resolution of linkages in carbon, nitrogen, and sulfur cycling among widespread estuary sediment bacteria.</title>
        <authorList>
            <person name="Baker B.J."/>
            <person name="Lazar C.S."/>
            <person name="Teske A.P."/>
            <person name="Dick G.J."/>
        </authorList>
    </citation>
    <scope>NUCLEOTIDE SEQUENCE [LARGE SCALE GENOMIC DNA]</scope>
    <source>
        <strain evidence="20">DG_54_3</strain>
    </source>
</reference>
<organism evidence="20 21">
    <name type="scientific">candidate division WOR-1 bacterium DG_54_3</name>
    <dbReference type="NCBI Taxonomy" id="1703775"/>
    <lineage>
        <taxon>Bacteria</taxon>
        <taxon>Bacillati</taxon>
        <taxon>Saganbacteria</taxon>
    </lineage>
</organism>
<evidence type="ECO:0000313" key="20">
    <source>
        <dbReference type="EMBL" id="KPJ68959.1"/>
    </source>
</evidence>
<keyword evidence="4 13" id="KW-0560">Oxidoreductase</keyword>
<proteinExistence type="inferred from homology"/>
<feature type="binding site" evidence="13">
    <location>
        <position position="10"/>
    </location>
    <ligand>
        <name>NADPH</name>
        <dbReference type="ChEBI" id="CHEBI:57783"/>
    </ligand>
</feature>
<dbReference type="GO" id="GO:0141152">
    <property type="term" value="F:glycerol-3-phosphate dehydrogenase (NAD+) activity"/>
    <property type="evidence" value="ECO:0007669"/>
    <property type="project" value="RHEA"/>
</dbReference>
<dbReference type="GO" id="GO:0051287">
    <property type="term" value="F:NAD binding"/>
    <property type="evidence" value="ECO:0007669"/>
    <property type="project" value="InterPro"/>
</dbReference>
<feature type="binding site" evidence="13">
    <location>
        <position position="140"/>
    </location>
    <ligand>
        <name>NADPH</name>
        <dbReference type="ChEBI" id="CHEBI:57783"/>
    </ligand>
</feature>
<feature type="binding site" evidence="13">
    <location>
        <position position="254"/>
    </location>
    <ligand>
        <name>sn-glycerol 3-phosphate</name>
        <dbReference type="ChEBI" id="CHEBI:57597"/>
    </ligand>
</feature>
<feature type="binding site" evidence="13">
    <location>
        <position position="191"/>
    </location>
    <ligand>
        <name>sn-glycerol 3-phosphate</name>
        <dbReference type="ChEBI" id="CHEBI:57597"/>
    </ligand>
</feature>
<dbReference type="PANTHER" id="PTHR11728:SF1">
    <property type="entry name" value="GLYCEROL-3-PHOSPHATE DEHYDROGENASE [NAD(+)] 2, CHLOROPLASTIC"/>
    <property type="match status" value="1"/>
</dbReference>
<feature type="binding site" evidence="13">
    <location>
        <position position="255"/>
    </location>
    <ligand>
        <name>NADPH</name>
        <dbReference type="ChEBI" id="CHEBI:57783"/>
    </ligand>
</feature>
<feature type="binding site" evidence="16">
    <location>
        <begin position="7"/>
        <end position="12"/>
    </location>
    <ligand>
        <name>NAD(+)</name>
        <dbReference type="ChEBI" id="CHEBI:57540"/>
    </ligand>
</feature>
<feature type="binding site" evidence="13">
    <location>
        <position position="138"/>
    </location>
    <ligand>
        <name>sn-glycerol 3-phosphate</name>
        <dbReference type="ChEBI" id="CHEBI:57597"/>
    </ligand>
</feature>
<comment type="caution">
    <text evidence="20">The sequence shown here is derived from an EMBL/GenBank/DDBJ whole genome shotgun (WGS) entry which is preliminary data.</text>
</comment>
<dbReference type="SUPFAM" id="SSF48179">
    <property type="entry name" value="6-phosphogluconate dehydrogenase C-terminal domain-like"/>
    <property type="match status" value="1"/>
</dbReference>
<evidence type="ECO:0000313" key="21">
    <source>
        <dbReference type="Proteomes" id="UP000051861"/>
    </source>
</evidence>
<dbReference type="GO" id="GO:0046168">
    <property type="term" value="P:glycerol-3-phosphate catabolic process"/>
    <property type="evidence" value="ECO:0007669"/>
    <property type="project" value="InterPro"/>
</dbReference>
<dbReference type="InterPro" id="IPR013328">
    <property type="entry name" value="6PGD_dom2"/>
</dbReference>
<evidence type="ECO:0000256" key="9">
    <source>
        <dbReference type="ARBA" id="ARBA00052716"/>
    </source>
</evidence>
<evidence type="ECO:0000259" key="19">
    <source>
        <dbReference type="Pfam" id="PF07479"/>
    </source>
</evidence>
<feature type="binding site" evidence="13">
    <location>
        <position position="244"/>
    </location>
    <ligand>
        <name>sn-glycerol 3-phosphate</name>
        <dbReference type="ChEBI" id="CHEBI:57597"/>
    </ligand>
</feature>
<evidence type="ECO:0000256" key="1">
    <source>
        <dbReference type="ARBA" id="ARBA00011009"/>
    </source>
</evidence>
<feature type="binding site" evidence="13">
    <location>
        <position position="279"/>
    </location>
    <ligand>
        <name>NADPH</name>
        <dbReference type="ChEBI" id="CHEBI:57783"/>
    </ligand>
</feature>